<dbReference type="AlphaFoldDB" id="A0A1A8B865"/>
<reference evidence="1" key="1">
    <citation type="submission" date="2016-05" db="EMBL/GenBank/DDBJ databases">
        <authorList>
            <person name="Lavstsen T."/>
            <person name="Jespersen J.S."/>
        </authorList>
    </citation>
    <scope>NUCLEOTIDE SEQUENCE</scope>
    <source>
        <tissue evidence="1">Brain</tissue>
    </source>
</reference>
<evidence type="ECO:0000313" key="1">
    <source>
        <dbReference type="EMBL" id="SBP63717.1"/>
    </source>
</evidence>
<dbReference type="EMBL" id="HADY01025232">
    <property type="protein sequence ID" value="SBP63717.1"/>
    <property type="molecule type" value="Transcribed_RNA"/>
</dbReference>
<proteinExistence type="predicted"/>
<sequence length="160" mass="16789">MLLECVFGAQLISTVPIQRQVCLIEPAWKHLTHLKDISGSCPVQYGKDKQTSVILRLVPNGLMNVSADSFCHHTRSHSAAQLFVLHSVQSGRKAKVGSSLHVTLCFFALGQALDFTATTLQQTALQGAGDGSSTTHHPVSAGIRGNAGGLSGVSVVMGAA</sequence>
<name>A0A1A8B865_NOTFU</name>
<protein>
    <submittedName>
        <fullName evidence="1">Uncharacterized protein</fullName>
    </submittedName>
</protein>
<organism evidence="1">
    <name type="scientific">Nothobranchius furzeri</name>
    <name type="common">Turquoise killifish</name>
    <dbReference type="NCBI Taxonomy" id="105023"/>
    <lineage>
        <taxon>Eukaryota</taxon>
        <taxon>Metazoa</taxon>
        <taxon>Chordata</taxon>
        <taxon>Craniata</taxon>
        <taxon>Vertebrata</taxon>
        <taxon>Euteleostomi</taxon>
        <taxon>Actinopterygii</taxon>
        <taxon>Neopterygii</taxon>
        <taxon>Teleostei</taxon>
        <taxon>Neoteleostei</taxon>
        <taxon>Acanthomorphata</taxon>
        <taxon>Ovalentaria</taxon>
        <taxon>Atherinomorphae</taxon>
        <taxon>Cyprinodontiformes</taxon>
        <taxon>Nothobranchiidae</taxon>
        <taxon>Nothobranchius</taxon>
    </lineage>
</organism>
<accession>A0A1A8B865</accession>
<gene>
    <name evidence="1" type="primary">Nfu_g_1_021060</name>
</gene>
<reference evidence="1" key="2">
    <citation type="submission" date="2016-06" db="EMBL/GenBank/DDBJ databases">
        <title>The genome of a short-lived fish provides insights into sex chromosome evolution and the genetic control of aging.</title>
        <authorList>
            <person name="Reichwald K."/>
            <person name="Felder M."/>
            <person name="Petzold A."/>
            <person name="Koch P."/>
            <person name="Groth M."/>
            <person name="Platzer M."/>
        </authorList>
    </citation>
    <scope>NUCLEOTIDE SEQUENCE</scope>
    <source>
        <tissue evidence="1">Brain</tissue>
    </source>
</reference>